<dbReference type="Pfam" id="PF20237">
    <property type="entry name" value="DUF6594"/>
    <property type="match status" value="1"/>
</dbReference>
<name>A0A370TCU1_9HELO</name>
<keyword evidence="2" id="KW-0472">Membrane</keyword>
<keyword evidence="2" id="KW-0812">Transmembrane</keyword>
<dbReference type="STRING" id="2656787.A0A370TCU1"/>
<sequence length="381" mass="43346">MGDPKPKALETDVEKALPPTPIPLSPSVAQSALRSSEGTLSNQSTRNMLDEDDSDEDIFTPPQNSCRIRGWCNALLLKPSYKRPFRRIIRKLEKCESGYPYLATFLDSDENFMIFRRFGFLHTRLLLRTQDELRIMEKELDQMDQRDNFQNIKLLQCRVDDDLRKDQVPETRESLLSRIEPTLLKYDQLLLNSQQLAAANRPPQRDYNSVANFIYHKKPLLQGDDDFIYRKEDLITLRPGRESAWLDAAVEKLLKLFPRGAVKYIFCSKETAAKTRDPDLFLPTKSRVDGLVSFLIMAMVLTLLVVPVYALYHVSTKINNDSLENSNAICIAILLVSTLMFSAALALFTRAKRHELLGAAAAYCALLVVFIANIGDSRLSP</sequence>
<protein>
    <recommendedName>
        <fullName evidence="3">DUF6594 domain-containing protein</fullName>
    </recommendedName>
</protein>
<proteinExistence type="predicted"/>
<keyword evidence="2" id="KW-1133">Transmembrane helix</keyword>
<feature type="transmembrane region" description="Helical" evidence="2">
    <location>
        <begin position="356"/>
        <end position="375"/>
    </location>
</feature>
<gene>
    <name evidence="4" type="ORF">BP5553_09475</name>
</gene>
<feature type="transmembrane region" description="Helical" evidence="2">
    <location>
        <begin position="291"/>
        <end position="314"/>
    </location>
</feature>
<evidence type="ECO:0000256" key="1">
    <source>
        <dbReference type="SAM" id="MobiDB-lite"/>
    </source>
</evidence>
<accession>A0A370TCU1</accession>
<keyword evidence="5" id="KW-1185">Reference proteome</keyword>
<dbReference type="GeneID" id="43602324"/>
<dbReference type="EMBL" id="NPIC01000011">
    <property type="protein sequence ID" value="RDL32073.1"/>
    <property type="molecule type" value="Genomic_DNA"/>
</dbReference>
<feature type="transmembrane region" description="Helical" evidence="2">
    <location>
        <begin position="326"/>
        <end position="349"/>
    </location>
</feature>
<organism evidence="4 5">
    <name type="scientific">Venustampulla echinocandica</name>
    <dbReference type="NCBI Taxonomy" id="2656787"/>
    <lineage>
        <taxon>Eukaryota</taxon>
        <taxon>Fungi</taxon>
        <taxon>Dikarya</taxon>
        <taxon>Ascomycota</taxon>
        <taxon>Pezizomycotina</taxon>
        <taxon>Leotiomycetes</taxon>
        <taxon>Helotiales</taxon>
        <taxon>Pleuroascaceae</taxon>
        <taxon>Venustampulla</taxon>
    </lineage>
</organism>
<evidence type="ECO:0000313" key="4">
    <source>
        <dbReference type="EMBL" id="RDL32073.1"/>
    </source>
</evidence>
<evidence type="ECO:0000313" key="5">
    <source>
        <dbReference type="Proteomes" id="UP000254866"/>
    </source>
</evidence>
<evidence type="ECO:0000259" key="3">
    <source>
        <dbReference type="Pfam" id="PF20237"/>
    </source>
</evidence>
<dbReference type="Proteomes" id="UP000254866">
    <property type="component" value="Unassembled WGS sequence"/>
</dbReference>
<feature type="compositionally biased region" description="Polar residues" evidence="1">
    <location>
        <begin position="27"/>
        <end position="47"/>
    </location>
</feature>
<dbReference type="RefSeq" id="XP_031866005.1">
    <property type="nucleotide sequence ID" value="XM_032018098.1"/>
</dbReference>
<reference evidence="4 5" key="1">
    <citation type="journal article" date="2018" name="IMA Fungus">
        <title>IMA Genome-F 9: Draft genome sequence of Annulohypoxylon stygium, Aspergillus mulundensis, Berkeleyomyces basicola (syn. Thielaviopsis basicola), Ceratocystis smalleyi, two Cercospora beticola strains, Coleophoma cylindrospora, Fusarium fracticaudum, Phialophora cf. hyalina, and Morchella septimelata.</title>
        <authorList>
            <person name="Wingfield B.D."/>
            <person name="Bills G.F."/>
            <person name="Dong Y."/>
            <person name="Huang W."/>
            <person name="Nel W.J."/>
            <person name="Swalarsk-Parry B.S."/>
            <person name="Vaghefi N."/>
            <person name="Wilken P.M."/>
            <person name="An Z."/>
            <person name="de Beer Z.W."/>
            <person name="De Vos L."/>
            <person name="Chen L."/>
            <person name="Duong T.A."/>
            <person name="Gao Y."/>
            <person name="Hammerbacher A."/>
            <person name="Kikkert J.R."/>
            <person name="Li Y."/>
            <person name="Li H."/>
            <person name="Li K."/>
            <person name="Li Q."/>
            <person name="Liu X."/>
            <person name="Ma X."/>
            <person name="Naidoo K."/>
            <person name="Pethybridge S.J."/>
            <person name="Sun J."/>
            <person name="Steenkamp E.T."/>
            <person name="van der Nest M.A."/>
            <person name="van Wyk S."/>
            <person name="Wingfield M.J."/>
            <person name="Xiong C."/>
            <person name="Yue Q."/>
            <person name="Zhang X."/>
        </authorList>
    </citation>
    <scope>NUCLEOTIDE SEQUENCE [LARGE SCALE GENOMIC DNA]</scope>
    <source>
        <strain evidence="4 5">BP 5553</strain>
    </source>
</reference>
<dbReference type="PANTHER" id="PTHR34502:SF3">
    <property type="entry name" value="DUF6594 DOMAIN-CONTAINING PROTEIN"/>
    <property type="match status" value="1"/>
</dbReference>
<dbReference type="AlphaFoldDB" id="A0A370TCU1"/>
<comment type="caution">
    <text evidence="4">The sequence shown here is derived from an EMBL/GenBank/DDBJ whole genome shotgun (WGS) entry which is preliminary data.</text>
</comment>
<evidence type="ECO:0000256" key="2">
    <source>
        <dbReference type="SAM" id="Phobius"/>
    </source>
</evidence>
<feature type="domain" description="DUF6594" evidence="3">
    <location>
        <begin position="99"/>
        <end position="368"/>
    </location>
</feature>
<dbReference type="PANTHER" id="PTHR34502">
    <property type="entry name" value="DUF6594 DOMAIN-CONTAINING PROTEIN-RELATED"/>
    <property type="match status" value="1"/>
</dbReference>
<dbReference type="OrthoDB" id="5342093at2759"/>
<dbReference type="InterPro" id="IPR046529">
    <property type="entry name" value="DUF6594"/>
</dbReference>
<feature type="compositionally biased region" description="Basic and acidic residues" evidence="1">
    <location>
        <begin position="1"/>
        <end position="15"/>
    </location>
</feature>
<feature type="region of interest" description="Disordered" evidence="1">
    <location>
        <begin position="1"/>
        <end position="57"/>
    </location>
</feature>